<dbReference type="GO" id="GO:0005634">
    <property type="term" value="C:nucleus"/>
    <property type="evidence" value="ECO:0007669"/>
    <property type="project" value="TreeGrafter"/>
</dbReference>
<dbReference type="GO" id="GO:0070578">
    <property type="term" value="C:RISC-loading complex"/>
    <property type="evidence" value="ECO:0007669"/>
    <property type="project" value="TreeGrafter"/>
</dbReference>
<dbReference type="InterPro" id="IPR000999">
    <property type="entry name" value="RNase_III_dom"/>
</dbReference>
<dbReference type="Pfam" id="PF20932">
    <property type="entry name" value="Dicer_dsRBD"/>
    <property type="match status" value="1"/>
</dbReference>
<dbReference type="GO" id="GO:0005737">
    <property type="term" value="C:cytoplasm"/>
    <property type="evidence" value="ECO:0007669"/>
    <property type="project" value="TreeGrafter"/>
</dbReference>
<dbReference type="InterPro" id="IPR044441">
    <property type="entry name" value="DICER_DSRM"/>
</dbReference>
<dbReference type="GO" id="GO:0030422">
    <property type="term" value="P:siRNA processing"/>
    <property type="evidence" value="ECO:0007669"/>
    <property type="project" value="InterPro"/>
</dbReference>
<dbReference type="Gene3D" id="3.30.160.20">
    <property type="match status" value="1"/>
</dbReference>
<dbReference type="PANTHER" id="PTHR14950:SF37">
    <property type="entry name" value="ENDORIBONUCLEASE DICER"/>
    <property type="match status" value="1"/>
</dbReference>
<sequence>MNQKMEIQNHEFTDNNQDENDELSFESTDEGKTILGKQTQEDENKNLKSETHRYYLEEIECFQLEEVEVPKALGDVFESVAGAIYLDSGMSLDTVWKVYFPMIKPAMVHFSEHVPLSPVRELYELIKKPDEKIFGEPVIKNDKTYIEVILPDGRRFQGVGPNKTVAKKSAAKRAIFEIKNCDRMDT</sequence>
<evidence type="ECO:0000256" key="2">
    <source>
        <dbReference type="ARBA" id="ARBA00022801"/>
    </source>
</evidence>
<evidence type="ECO:0000256" key="5">
    <source>
        <dbReference type="PROSITE-ProRule" id="PRU00266"/>
    </source>
</evidence>
<dbReference type="Proteomes" id="UP000887013">
    <property type="component" value="Unassembled WGS sequence"/>
</dbReference>
<feature type="domain" description="DRBM" evidence="7">
    <location>
        <begin position="123"/>
        <end position="180"/>
    </location>
</feature>
<dbReference type="InterPro" id="IPR036389">
    <property type="entry name" value="RNase_III_sf"/>
</dbReference>
<dbReference type="EMBL" id="BMAW01018629">
    <property type="protein sequence ID" value="GFT59332.1"/>
    <property type="molecule type" value="Genomic_DNA"/>
</dbReference>
<feature type="region of interest" description="Disordered" evidence="6">
    <location>
        <begin position="1"/>
        <end position="45"/>
    </location>
</feature>
<keyword evidence="2" id="KW-0378">Hydrolase</keyword>
<evidence type="ECO:0000313" key="9">
    <source>
        <dbReference type="EMBL" id="GFT59332.1"/>
    </source>
</evidence>
<dbReference type="SUPFAM" id="SSF54768">
    <property type="entry name" value="dsRNA-binding domain-like"/>
    <property type="match status" value="1"/>
</dbReference>
<feature type="compositionally biased region" description="Acidic residues" evidence="6">
    <location>
        <begin position="16"/>
        <end position="28"/>
    </location>
</feature>
<accession>A0A8X6TYA3</accession>
<dbReference type="AlphaFoldDB" id="A0A8X6TYA3"/>
<evidence type="ECO:0000259" key="8">
    <source>
        <dbReference type="PROSITE" id="PS50142"/>
    </source>
</evidence>
<organism evidence="9 10">
    <name type="scientific">Nephila pilipes</name>
    <name type="common">Giant wood spider</name>
    <name type="synonym">Nephila maculata</name>
    <dbReference type="NCBI Taxonomy" id="299642"/>
    <lineage>
        <taxon>Eukaryota</taxon>
        <taxon>Metazoa</taxon>
        <taxon>Ecdysozoa</taxon>
        <taxon>Arthropoda</taxon>
        <taxon>Chelicerata</taxon>
        <taxon>Arachnida</taxon>
        <taxon>Araneae</taxon>
        <taxon>Araneomorphae</taxon>
        <taxon>Entelegynae</taxon>
        <taxon>Araneoidea</taxon>
        <taxon>Nephilidae</taxon>
        <taxon>Nephila</taxon>
    </lineage>
</organism>
<name>A0A8X6TYA3_NEPPI</name>
<reference evidence="9" key="1">
    <citation type="submission" date="2020-08" db="EMBL/GenBank/DDBJ databases">
        <title>Multicomponent nature underlies the extraordinary mechanical properties of spider dragline silk.</title>
        <authorList>
            <person name="Kono N."/>
            <person name="Nakamura H."/>
            <person name="Mori M."/>
            <person name="Yoshida Y."/>
            <person name="Ohtoshi R."/>
            <person name="Malay A.D."/>
            <person name="Moran D.A.P."/>
            <person name="Tomita M."/>
            <person name="Numata K."/>
            <person name="Arakawa K."/>
        </authorList>
    </citation>
    <scope>NUCLEOTIDE SEQUENCE</scope>
</reference>
<dbReference type="InterPro" id="IPR014720">
    <property type="entry name" value="dsRBD_dom"/>
</dbReference>
<dbReference type="GO" id="GO:0031054">
    <property type="term" value="P:pre-miRNA processing"/>
    <property type="evidence" value="ECO:0007669"/>
    <property type="project" value="InterPro"/>
</dbReference>
<dbReference type="GO" id="GO:0006309">
    <property type="term" value="P:apoptotic DNA fragmentation"/>
    <property type="evidence" value="ECO:0007669"/>
    <property type="project" value="TreeGrafter"/>
</dbReference>
<proteinExistence type="predicted"/>
<protein>
    <submittedName>
        <fullName evidence="9">Endoribonuclease Dcr-1</fullName>
    </submittedName>
</protein>
<keyword evidence="3" id="KW-0460">Magnesium</keyword>
<keyword evidence="10" id="KW-1185">Reference proteome</keyword>
<dbReference type="SUPFAM" id="SSF69065">
    <property type="entry name" value="RNase III domain-like"/>
    <property type="match status" value="1"/>
</dbReference>
<feature type="domain" description="RNase III" evidence="8">
    <location>
        <begin position="70"/>
        <end position="89"/>
    </location>
</feature>
<evidence type="ECO:0000256" key="4">
    <source>
        <dbReference type="ARBA" id="ARBA00022884"/>
    </source>
</evidence>
<comment type="caution">
    <text evidence="9">The sequence shown here is derived from an EMBL/GenBank/DDBJ whole genome shotgun (WGS) entry which is preliminary data.</text>
</comment>
<dbReference type="GO" id="GO:0046872">
    <property type="term" value="F:metal ion binding"/>
    <property type="evidence" value="ECO:0007669"/>
    <property type="project" value="UniProtKB-KW"/>
</dbReference>
<dbReference type="OrthoDB" id="6487280at2759"/>
<evidence type="ECO:0000256" key="1">
    <source>
        <dbReference type="ARBA" id="ARBA00022723"/>
    </source>
</evidence>
<evidence type="ECO:0000313" key="10">
    <source>
        <dbReference type="Proteomes" id="UP000887013"/>
    </source>
</evidence>
<dbReference type="PANTHER" id="PTHR14950">
    <property type="entry name" value="DICER-RELATED"/>
    <property type="match status" value="1"/>
</dbReference>
<evidence type="ECO:0000256" key="6">
    <source>
        <dbReference type="SAM" id="MobiDB-lite"/>
    </source>
</evidence>
<gene>
    <name evidence="9" type="primary">Dcr-1</name>
    <name evidence="9" type="ORF">NPIL_630741</name>
</gene>
<dbReference type="GO" id="GO:0004530">
    <property type="term" value="F:deoxyribonuclease I activity"/>
    <property type="evidence" value="ECO:0007669"/>
    <property type="project" value="TreeGrafter"/>
</dbReference>
<dbReference type="PROSITE" id="PS50137">
    <property type="entry name" value="DS_RBD"/>
    <property type="match status" value="1"/>
</dbReference>
<dbReference type="Gene3D" id="1.10.1520.10">
    <property type="entry name" value="Ribonuclease III domain"/>
    <property type="match status" value="1"/>
</dbReference>
<dbReference type="GO" id="GO:0003723">
    <property type="term" value="F:RNA binding"/>
    <property type="evidence" value="ECO:0007669"/>
    <property type="project" value="UniProtKB-UniRule"/>
</dbReference>
<keyword evidence="4 5" id="KW-0694">RNA-binding</keyword>
<dbReference type="GO" id="GO:0004525">
    <property type="term" value="F:ribonuclease III activity"/>
    <property type="evidence" value="ECO:0007669"/>
    <property type="project" value="InterPro"/>
</dbReference>
<evidence type="ECO:0000259" key="7">
    <source>
        <dbReference type="PROSITE" id="PS50137"/>
    </source>
</evidence>
<evidence type="ECO:0000256" key="3">
    <source>
        <dbReference type="ARBA" id="ARBA00022842"/>
    </source>
</evidence>
<dbReference type="PROSITE" id="PS50142">
    <property type="entry name" value="RNASE_3_2"/>
    <property type="match status" value="1"/>
</dbReference>
<keyword evidence="1" id="KW-0479">Metal-binding</keyword>